<gene>
    <name evidence="3" type="ORF">K8V15_06090</name>
</gene>
<organism evidence="3 4">
    <name type="scientific">Tessaracoccus flavescens</name>
    <dbReference type="NCBI Taxonomy" id="399497"/>
    <lineage>
        <taxon>Bacteria</taxon>
        <taxon>Bacillati</taxon>
        <taxon>Actinomycetota</taxon>
        <taxon>Actinomycetes</taxon>
        <taxon>Propionibacteriales</taxon>
        <taxon>Propionibacteriaceae</taxon>
        <taxon>Tessaracoccus</taxon>
    </lineage>
</organism>
<dbReference type="EMBL" id="DYZF01000155">
    <property type="protein sequence ID" value="HJE51533.1"/>
    <property type="molecule type" value="Genomic_DNA"/>
</dbReference>
<accession>A0A921JRH8</accession>
<feature type="transmembrane region" description="Helical" evidence="1">
    <location>
        <begin position="580"/>
        <end position="598"/>
    </location>
</feature>
<evidence type="ECO:0000259" key="2">
    <source>
        <dbReference type="Pfam" id="PF00535"/>
    </source>
</evidence>
<evidence type="ECO:0000256" key="1">
    <source>
        <dbReference type="SAM" id="Phobius"/>
    </source>
</evidence>
<protein>
    <submittedName>
        <fullName evidence="3">Glycosyltransferase family 2 protein</fullName>
    </submittedName>
</protein>
<sequence>MTEDARHGRPADDLWSWIDVDDSTDHLAEVDPATVHAVMVVHNAEGWLPRQLVALAGLNPRPGRLVAVDSGSTDGSAELLAKALAEGVVDDVITTATQPFGAAVAEALHDQEPEWIWLLHDDSAPRRDTLAHLVEGAKQADIVVPKLLEPKRRNYPETLSEVGQSITKGGLRVPLVEVGDIDQGQSESAEVLGASTAGLLIRGETWREVGGLAPEVERHRDGVDLCWRANAYGNRILTWPNAALTHRRAGHTGERESNEHPHVADRLAALRVVGARGASTAGLTLASVARAFGFLLAKSPSQAGAELKALRRYQSSAASTASLKDRLPAEDHTPPEFIPGRLWPVKHWLDKAGASITERYRDFTEPDTSIDELTGDDFTGVQNRRRVINPLTVLLSLLLVLSLIAGRRLYGVGDVAGGGLLPAPSTLGEAWQAYLTGEAPWLGIAASASVLGLGQPGWFTVAALVLTPVFAAWTMWRLIRRFEVGKPVAAALAGVWAVAVVLLGLVTAGDVTGMTLAVVGPLLASSLISVARNEAGGAERLRAPAVAAFWLLIVSAVWPTALILATVAGIGWIVRDRGRVVDVAVAVLPSWIFLAPWVPALVRHPGRLLTGVDPLAWPDYHPASWATVFGRILPSGLPLWANVAFFALLALVAAVALARLTRRAWVGVVVTVAAPLLIGTLLSRLVVEVDGGSARALSSPWALLVVAGLIAPIAAVQWGQLGMRRATSALTVAGLLAAGTWAVVGFNGPVGKAPTALPGYVRDVTTSTRDSRALMMELTPNDTVAWSVVDARQPQWGTGERNPAGPFAEDFAAIVNAIASGNPPDDLAERLRINGTSHVWVRGFGADHRVGVDNVAGMVSAPADDTTIVWTVSGLVSRAWLQADEDVEPIVDAQVPSGSGERTLVIAEPADANWRATVGGVELERADAVEERLAFALNGASGELRVEPAPHWWRFALHLAVFVALAILAAPTMSGPTGARRGLE</sequence>
<dbReference type="InterPro" id="IPR050834">
    <property type="entry name" value="Glycosyltransf_2"/>
</dbReference>
<dbReference type="PANTHER" id="PTHR43685">
    <property type="entry name" value="GLYCOSYLTRANSFERASE"/>
    <property type="match status" value="1"/>
</dbReference>
<feature type="transmembrane region" description="Helical" evidence="1">
    <location>
        <begin position="457"/>
        <end position="476"/>
    </location>
</feature>
<feature type="transmembrane region" description="Helical" evidence="1">
    <location>
        <begin position="488"/>
        <end position="508"/>
    </location>
</feature>
<keyword evidence="1" id="KW-0812">Transmembrane</keyword>
<feature type="transmembrane region" description="Helical" evidence="1">
    <location>
        <begin position="387"/>
        <end position="405"/>
    </location>
</feature>
<comment type="caution">
    <text evidence="3">The sequence shown here is derived from an EMBL/GenBank/DDBJ whole genome shotgun (WGS) entry which is preliminary data.</text>
</comment>
<feature type="transmembrane region" description="Helical" evidence="1">
    <location>
        <begin position="726"/>
        <end position="746"/>
    </location>
</feature>
<dbReference type="Proteomes" id="UP000712713">
    <property type="component" value="Unassembled WGS sequence"/>
</dbReference>
<dbReference type="PANTHER" id="PTHR43685:SF3">
    <property type="entry name" value="SLR2126 PROTEIN"/>
    <property type="match status" value="1"/>
</dbReference>
<keyword evidence="1" id="KW-0472">Membrane</keyword>
<dbReference type="Pfam" id="PF00535">
    <property type="entry name" value="Glycos_transf_2"/>
    <property type="match status" value="1"/>
</dbReference>
<keyword evidence="1" id="KW-1133">Transmembrane helix</keyword>
<reference evidence="3" key="1">
    <citation type="journal article" date="2021" name="PeerJ">
        <title>Extensive microbial diversity within the chicken gut microbiome revealed by metagenomics and culture.</title>
        <authorList>
            <person name="Gilroy R."/>
            <person name="Ravi A."/>
            <person name="Getino M."/>
            <person name="Pursley I."/>
            <person name="Horton D.L."/>
            <person name="Alikhan N.F."/>
            <person name="Baker D."/>
            <person name="Gharbi K."/>
            <person name="Hall N."/>
            <person name="Watson M."/>
            <person name="Adriaenssens E.M."/>
            <person name="Foster-Nyarko E."/>
            <person name="Jarju S."/>
            <person name="Secka A."/>
            <person name="Antonio M."/>
            <person name="Oren A."/>
            <person name="Chaudhuri R.R."/>
            <person name="La Ragione R."/>
            <person name="Hildebrand F."/>
            <person name="Pallen M.J."/>
        </authorList>
    </citation>
    <scope>NUCLEOTIDE SEQUENCE</scope>
    <source>
        <strain evidence="3">ChiGjej3B3-7470</strain>
    </source>
</reference>
<feature type="transmembrane region" description="Helical" evidence="1">
    <location>
        <begin position="699"/>
        <end position="719"/>
    </location>
</feature>
<dbReference type="InterPro" id="IPR001173">
    <property type="entry name" value="Glyco_trans_2-like"/>
</dbReference>
<feature type="transmembrane region" description="Helical" evidence="1">
    <location>
        <begin position="665"/>
        <end position="687"/>
    </location>
</feature>
<dbReference type="AlphaFoldDB" id="A0A921JRH8"/>
<dbReference type="SUPFAM" id="SSF53448">
    <property type="entry name" value="Nucleotide-diphospho-sugar transferases"/>
    <property type="match status" value="1"/>
</dbReference>
<reference evidence="3" key="2">
    <citation type="submission" date="2021-09" db="EMBL/GenBank/DDBJ databases">
        <authorList>
            <person name="Gilroy R."/>
        </authorList>
    </citation>
    <scope>NUCLEOTIDE SEQUENCE</scope>
    <source>
        <strain evidence="3">ChiGjej3B3-7470</strain>
    </source>
</reference>
<feature type="transmembrane region" description="Helical" evidence="1">
    <location>
        <begin position="547"/>
        <end position="573"/>
    </location>
</feature>
<dbReference type="InterPro" id="IPR029044">
    <property type="entry name" value="Nucleotide-diphossugar_trans"/>
</dbReference>
<name>A0A921JRH8_9ACTN</name>
<evidence type="ECO:0000313" key="3">
    <source>
        <dbReference type="EMBL" id="HJE51533.1"/>
    </source>
</evidence>
<evidence type="ECO:0000313" key="4">
    <source>
        <dbReference type="Proteomes" id="UP000712713"/>
    </source>
</evidence>
<dbReference type="Gene3D" id="3.90.550.10">
    <property type="entry name" value="Spore Coat Polysaccharide Biosynthesis Protein SpsA, Chain A"/>
    <property type="match status" value="1"/>
</dbReference>
<proteinExistence type="predicted"/>
<feature type="domain" description="Glycosyltransferase 2-like" evidence="2">
    <location>
        <begin position="38"/>
        <end position="157"/>
    </location>
</feature>
<feature type="transmembrane region" description="Helical" evidence="1">
    <location>
        <begin position="639"/>
        <end position="658"/>
    </location>
</feature>